<name>A0A8B8ALE5_CRAVI</name>
<keyword evidence="1" id="KW-1185">Reference proteome</keyword>
<dbReference type="Proteomes" id="UP000694844">
    <property type="component" value="Chromosome 7"/>
</dbReference>
<accession>A0A8B8ALE5</accession>
<evidence type="ECO:0000313" key="3">
    <source>
        <dbReference type="RefSeq" id="XP_022291956.1"/>
    </source>
</evidence>
<proteinExistence type="predicted"/>
<dbReference type="RefSeq" id="XP_022291956.1">
    <property type="nucleotide sequence ID" value="XM_022436248.1"/>
</dbReference>
<protein>
    <submittedName>
        <fullName evidence="2 3">Uncharacterized protein LOC111103179</fullName>
    </submittedName>
</protein>
<gene>
    <name evidence="2 3" type="primary">LOC111103179</name>
</gene>
<dbReference type="OrthoDB" id="6092766at2759"/>
<sequence length="354" mass="40635">MITNNLKASKLEMRAICSFLSTLLQKEQYSLNNITKLSDQRTAYSQIDDSISSIWSTAVSHETSLIHSNAFLTNMDKDASRNVIDGLQDTISENDIVKFLSTLQSQATELIRKSEVESAKRACAYINLYMKIAILHSFVLWQVFCIKLRCAYDQSSTKAVLSMIESSKISSLDMVKYLTHPDINNAAFLSVFHLSQNENVLDFLQIQGIEPLVFDERFYGHKHYIERISPPCIRLQMTSFSFDVFGTIENTEGCDFIFESVDGRKWDNVCYIRSAHWENYYVQMNDKGSCVAVKNRPESGGEWKFISLEPYEEHPEFIISAIDSPDLFLYLNTGHARSRKDLEKVKKKGIWKIC</sequence>
<dbReference type="AlphaFoldDB" id="A0A8B8ALE5"/>
<evidence type="ECO:0000313" key="1">
    <source>
        <dbReference type="Proteomes" id="UP000694844"/>
    </source>
</evidence>
<evidence type="ECO:0000313" key="2">
    <source>
        <dbReference type="RefSeq" id="XP_022291954.1"/>
    </source>
</evidence>
<dbReference type="KEGG" id="cvn:111103179"/>
<organism evidence="1 3">
    <name type="scientific">Crassostrea virginica</name>
    <name type="common">Eastern oyster</name>
    <dbReference type="NCBI Taxonomy" id="6565"/>
    <lineage>
        <taxon>Eukaryota</taxon>
        <taxon>Metazoa</taxon>
        <taxon>Spiralia</taxon>
        <taxon>Lophotrochozoa</taxon>
        <taxon>Mollusca</taxon>
        <taxon>Bivalvia</taxon>
        <taxon>Autobranchia</taxon>
        <taxon>Pteriomorphia</taxon>
        <taxon>Ostreida</taxon>
        <taxon>Ostreoidea</taxon>
        <taxon>Ostreidae</taxon>
        <taxon>Crassostrea</taxon>
    </lineage>
</organism>
<dbReference type="GeneID" id="111103179"/>
<reference evidence="2 3" key="1">
    <citation type="submission" date="2025-04" db="UniProtKB">
        <authorList>
            <consortium name="RefSeq"/>
        </authorList>
    </citation>
    <scope>IDENTIFICATION</scope>
    <source>
        <tissue evidence="2 3">Whole sample</tissue>
    </source>
</reference>
<dbReference type="RefSeq" id="XP_022291954.1">
    <property type="nucleotide sequence ID" value="XM_022436246.1"/>
</dbReference>